<dbReference type="AlphaFoldDB" id="E6QM92"/>
<reference evidence="2" key="1">
    <citation type="submission" date="2009-10" db="EMBL/GenBank/DDBJ databases">
        <title>Diversity of trophic interactions inside an arsenic-rich microbial ecosystem.</title>
        <authorList>
            <person name="Bertin P.N."/>
            <person name="Heinrich-Salmeron A."/>
            <person name="Pelletier E."/>
            <person name="Goulhen-Chollet F."/>
            <person name="Arsene-Ploetze F."/>
            <person name="Gallien S."/>
            <person name="Calteau A."/>
            <person name="Vallenet D."/>
            <person name="Casiot C."/>
            <person name="Chane-Woon-Ming B."/>
            <person name="Giloteaux L."/>
            <person name="Barakat M."/>
            <person name="Bonnefoy V."/>
            <person name="Bruneel O."/>
            <person name="Chandler M."/>
            <person name="Cleiss J."/>
            <person name="Duran R."/>
            <person name="Elbaz-Poulichet F."/>
            <person name="Fonknechten N."/>
            <person name="Lauga B."/>
            <person name="Mornico D."/>
            <person name="Ortet P."/>
            <person name="Schaeffer C."/>
            <person name="Siguier P."/>
            <person name="Alexander Thil Smith A."/>
            <person name="Van Dorsselaer A."/>
            <person name="Weissenbach J."/>
            <person name="Medigue C."/>
            <person name="Le Paslier D."/>
        </authorList>
    </citation>
    <scope>NUCLEOTIDE SEQUENCE</scope>
</reference>
<sequence>MDRERSGRFGDCQSEKIAAAVGTSLAILSQSGEISGRQNESKEAAACKSSQQKEIADETIVRDAIPLLAMPYASI</sequence>
<protein>
    <submittedName>
        <fullName evidence="2">Uncharacterized protein</fullName>
    </submittedName>
</protein>
<comment type="caution">
    <text evidence="2">The sequence shown here is derived from an EMBL/GenBank/DDBJ whole genome shotgun (WGS) entry which is preliminary data.</text>
</comment>
<dbReference type="EMBL" id="CABQ01000209">
    <property type="protein sequence ID" value="CBI08363.1"/>
    <property type="molecule type" value="Genomic_DNA"/>
</dbReference>
<evidence type="ECO:0000313" key="2">
    <source>
        <dbReference type="EMBL" id="CBI08363.1"/>
    </source>
</evidence>
<accession>E6QM92</accession>
<evidence type="ECO:0000256" key="1">
    <source>
        <dbReference type="SAM" id="MobiDB-lite"/>
    </source>
</evidence>
<gene>
    <name evidence="2" type="ORF">CARN6_1821</name>
</gene>
<name>E6QM92_9ZZZZ</name>
<organism evidence="2">
    <name type="scientific">mine drainage metagenome</name>
    <dbReference type="NCBI Taxonomy" id="410659"/>
    <lineage>
        <taxon>unclassified sequences</taxon>
        <taxon>metagenomes</taxon>
        <taxon>ecological metagenomes</taxon>
    </lineage>
</organism>
<proteinExistence type="predicted"/>
<feature type="region of interest" description="Disordered" evidence="1">
    <location>
        <begin position="32"/>
        <end position="52"/>
    </location>
</feature>